<dbReference type="SFLD" id="SFLDS00029">
    <property type="entry name" value="Radical_SAM"/>
    <property type="match status" value="1"/>
</dbReference>
<feature type="binding site" evidence="6 7">
    <location>
        <position position="76"/>
    </location>
    <ligand>
        <name>[4Fe-4S] cluster</name>
        <dbReference type="ChEBI" id="CHEBI:49883"/>
        <note>4Fe-4S-S-AdoMet</note>
    </ligand>
</feature>
<keyword evidence="1 6" id="KW-0004">4Fe-4S</keyword>
<dbReference type="PANTHER" id="PTHR43076:SF7">
    <property type="entry name" value="AMINODEOXYFUTALOSINE SYNTHASE"/>
    <property type="match status" value="1"/>
</dbReference>
<dbReference type="GO" id="GO:0005506">
    <property type="term" value="F:iron ion binding"/>
    <property type="evidence" value="ECO:0007669"/>
    <property type="project" value="UniProtKB-UniRule"/>
</dbReference>
<comment type="catalytic activity">
    <reaction evidence="6">
        <text>3-[(1-carboxyvinyl)-oxy]benzoate + S-adenosyl-L-methionine + H2O = 6-amino-6-deoxyfutalosine + hydrogencarbonate + L-methionine + H(+)</text>
        <dbReference type="Rhea" id="RHEA:33075"/>
        <dbReference type="ChEBI" id="CHEBI:15377"/>
        <dbReference type="ChEBI" id="CHEBI:15378"/>
        <dbReference type="ChEBI" id="CHEBI:17544"/>
        <dbReference type="ChEBI" id="CHEBI:57844"/>
        <dbReference type="ChEBI" id="CHEBI:59789"/>
        <dbReference type="ChEBI" id="CHEBI:64286"/>
        <dbReference type="ChEBI" id="CHEBI:76981"/>
        <dbReference type="EC" id="2.5.1.120"/>
    </reaction>
</comment>
<dbReference type="AlphaFoldDB" id="A0A212KXN0"/>
<feature type="binding site" evidence="6 7">
    <location>
        <position position="72"/>
    </location>
    <ligand>
        <name>[4Fe-4S] cluster</name>
        <dbReference type="ChEBI" id="CHEBI:49883"/>
        <note>4Fe-4S-S-AdoMet</note>
    </ligand>
</feature>
<dbReference type="SFLD" id="SFLDG01389">
    <property type="entry name" value="menaquinone_synthsis_involved"/>
    <property type="match status" value="1"/>
</dbReference>
<dbReference type="InterPro" id="IPR013785">
    <property type="entry name" value="Aldolase_TIM"/>
</dbReference>
<keyword evidence="3 6" id="KW-0479">Metal-binding</keyword>
<keyword evidence="5 6" id="KW-0411">Iron-sulfur</keyword>
<dbReference type="Pfam" id="PF19288">
    <property type="entry name" value="CofH_C"/>
    <property type="match status" value="1"/>
</dbReference>
<dbReference type="RefSeq" id="WP_179981566.1">
    <property type="nucleotide sequence ID" value="NZ_LT608333.1"/>
</dbReference>
<dbReference type="EMBL" id="FMJC01000001">
    <property type="protein sequence ID" value="SCM70052.1"/>
    <property type="molecule type" value="Genomic_DNA"/>
</dbReference>
<keyword evidence="2 6" id="KW-0949">S-adenosyl-L-methionine</keyword>
<dbReference type="PIRSF" id="PIRSF004762">
    <property type="entry name" value="CHP00423"/>
    <property type="match status" value="1"/>
</dbReference>
<organism evidence="10">
    <name type="scientific">uncultured Desulfovibrio sp</name>
    <dbReference type="NCBI Taxonomy" id="167968"/>
    <lineage>
        <taxon>Bacteria</taxon>
        <taxon>Pseudomonadati</taxon>
        <taxon>Thermodesulfobacteriota</taxon>
        <taxon>Desulfovibrionia</taxon>
        <taxon>Desulfovibrionales</taxon>
        <taxon>Desulfovibrionaceae</taxon>
        <taxon>Desulfovibrio</taxon>
        <taxon>environmental samples</taxon>
    </lineage>
</organism>
<dbReference type="SFLD" id="SFLDG01064">
    <property type="entry name" value="F420__menaquinone_cofactor_bio"/>
    <property type="match status" value="1"/>
</dbReference>
<keyword evidence="4 6" id="KW-0408">Iron</keyword>
<dbReference type="GO" id="GO:0044689">
    <property type="term" value="F:7,8-didemethyl-8-hydroxy-5-deazariboflavin synthase activity"/>
    <property type="evidence" value="ECO:0007669"/>
    <property type="project" value="TreeGrafter"/>
</dbReference>
<protein>
    <recommendedName>
        <fullName evidence="6">Aminodeoxyfutalosine synthase</fullName>
        <shortName evidence="6">AFL synthase</shortName>
        <shortName evidence="6">Aminofutalosine synthase</shortName>
        <ecNumber evidence="6">2.5.1.120</ecNumber>
    </recommendedName>
    <alternativeName>
        <fullName evidence="6">Menaquinone biosynthetic enzyme MqnE</fullName>
    </alternativeName>
</protein>
<dbReference type="EC" id="2.5.1.120" evidence="6"/>
<comment type="cofactor">
    <cofactor evidence="6 7">
        <name>[4Fe-4S] cluster</name>
        <dbReference type="ChEBI" id="CHEBI:49883"/>
    </cofactor>
    <text evidence="6 7">Binds 1 [4Fe-4S] cluster. The cluster is coordinated with 3 cysteines and an exchangeable S-adenosyl-L-methionine.</text>
</comment>
<dbReference type="Pfam" id="PF04055">
    <property type="entry name" value="Radical_SAM"/>
    <property type="match status" value="1"/>
</dbReference>
<evidence type="ECO:0000256" key="4">
    <source>
        <dbReference type="ARBA" id="ARBA00023004"/>
    </source>
</evidence>
<dbReference type="InterPro" id="IPR058240">
    <property type="entry name" value="rSAM_sf"/>
</dbReference>
<dbReference type="PANTHER" id="PTHR43076">
    <property type="entry name" value="FO SYNTHASE (COFH)"/>
    <property type="match status" value="1"/>
</dbReference>
<dbReference type="PROSITE" id="PS51918">
    <property type="entry name" value="RADICAL_SAM"/>
    <property type="match status" value="1"/>
</dbReference>
<feature type="binding site" evidence="6 7">
    <location>
        <position position="79"/>
    </location>
    <ligand>
        <name>[4Fe-4S] cluster</name>
        <dbReference type="ChEBI" id="CHEBI:49883"/>
        <note>4Fe-4S-S-AdoMet</note>
    </ligand>
</feature>
<dbReference type="UniPathway" id="UPA00079"/>
<evidence type="ECO:0000256" key="3">
    <source>
        <dbReference type="ARBA" id="ARBA00022723"/>
    </source>
</evidence>
<dbReference type="InterPro" id="IPR020050">
    <property type="entry name" value="FO_synthase_su2"/>
</dbReference>
<feature type="domain" description="Radical SAM core" evidence="9">
    <location>
        <begin position="58"/>
        <end position="298"/>
    </location>
</feature>
<evidence type="ECO:0000256" key="2">
    <source>
        <dbReference type="ARBA" id="ARBA00022691"/>
    </source>
</evidence>
<evidence type="ECO:0000259" key="9">
    <source>
        <dbReference type="PROSITE" id="PS51918"/>
    </source>
</evidence>
<evidence type="ECO:0000256" key="7">
    <source>
        <dbReference type="PIRSR" id="PIRSR004762-1"/>
    </source>
</evidence>
<sequence length="380" mass="42130">MLDAAYYAALGLSSIHEKVLAGQRLSFDDGLALFRCPDITAVGALALHVRCRLHGHKAFYVVNRQINYTNVCVNGCTFCAFRRDAESDPGAFAMSLDDVMARLRAADATPLQLDELHIVGGCHPTRPLSWFEDMLRAVRAFNPDLPVKAFTAVEIEHFSRLEGISSLEVLHRLQAAGLVMMPGGGAEIFDEELRPKICPHKADAAAWLRISGEAHSLGIKTNCTMLFGHLETYEHRVDHLCRLREQQDKSGGFTCFIPLPFLTDNSLLKLPEDKVGPQRGLDQLRTVAVSRLMLDNIPHLKAYWIMMGPKLAPVALWYGADDLDGTIIEERIGHMAGAQSAQGMTIDELEHLIRSSGFTPVRRNATFNIMNDTDSPEARQ</sequence>
<evidence type="ECO:0000256" key="5">
    <source>
        <dbReference type="ARBA" id="ARBA00023014"/>
    </source>
</evidence>
<dbReference type="SUPFAM" id="SSF102114">
    <property type="entry name" value="Radical SAM enzymes"/>
    <property type="match status" value="1"/>
</dbReference>
<dbReference type="InterPro" id="IPR022432">
    <property type="entry name" value="MqnE"/>
</dbReference>
<dbReference type="GO" id="GO:0051539">
    <property type="term" value="F:4 iron, 4 sulfur cluster binding"/>
    <property type="evidence" value="ECO:0007669"/>
    <property type="project" value="UniProtKB-KW"/>
</dbReference>
<comment type="similarity">
    <text evidence="6">Belongs to the radical SAM superfamily. MqnE family.</text>
</comment>
<dbReference type="GO" id="GO:0102573">
    <property type="term" value="F:aminodeoxyfutalosine synthase activity"/>
    <property type="evidence" value="ECO:0007669"/>
    <property type="project" value="UniProtKB-EC"/>
</dbReference>
<dbReference type="InterPro" id="IPR045567">
    <property type="entry name" value="CofH/MnqC-like_C"/>
</dbReference>
<evidence type="ECO:0000313" key="10">
    <source>
        <dbReference type="EMBL" id="SCM70052.1"/>
    </source>
</evidence>
<gene>
    <name evidence="6 10" type="primary">mqnE</name>
    <name evidence="10" type="ORF">KL86DES1_10157</name>
</gene>
<evidence type="ECO:0000256" key="8">
    <source>
        <dbReference type="PIRSR" id="PIRSR004762-2"/>
    </source>
</evidence>
<reference evidence="10" key="1">
    <citation type="submission" date="2016-08" db="EMBL/GenBank/DDBJ databases">
        <authorList>
            <person name="Seilhamer J.J."/>
        </authorList>
    </citation>
    <scope>NUCLEOTIDE SEQUENCE</scope>
    <source>
        <strain evidence="10">86-1</strain>
    </source>
</reference>
<evidence type="ECO:0000256" key="6">
    <source>
        <dbReference type="HAMAP-Rule" id="MF_00993"/>
    </source>
</evidence>
<comment type="function">
    <text evidence="6">Radical SAM enzyme that catalyzes the addition of the adenosyl radical to the double bond of 3-[(1-carboxyvinyl)oxy]benzoate, leading to aminodeoxyfutalosine (AFL), a key intermediate in the formation of menaquinone (MK, vitamin K2) from chorismate.</text>
</comment>
<dbReference type="SFLD" id="SFLDF00343">
    <property type="entry name" value="aminofutalosine_synthase_(mqnE"/>
    <property type="match status" value="1"/>
</dbReference>
<comment type="pathway">
    <text evidence="6">Quinol/quinone metabolism; menaquinone biosynthesis.</text>
</comment>
<dbReference type="NCBIfam" id="TIGR03700">
    <property type="entry name" value="mena_SCO4494"/>
    <property type="match status" value="1"/>
</dbReference>
<dbReference type="GO" id="GO:0009234">
    <property type="term" value="P:menaquinone biosynthetic process"/>
    <property type="evidence" value="ECO:0007669"/>
    <property type="project" value="UniProtKB-UniRule"/>
</dbReference>
<feature type="binding site" evidence="8">
    <location>
        <position position="187"/>
    </location>
    <ligand>
        <name>S-adenosyl-L-methionine</name>
        <dbReference type="ChEBI" id="CHEBI:59789"/>
    </ligand>
</feature>
<keyword evidence="6 10" id="KW-0808">Transferase</keyword>
<keyword evidence="6" id="KW-0474">Menaquinone biosynthesis</keyword>
<accession>A0A212KXN0</accession>
<feature type="binding site" evidence="8">
    <location>
        <position position="78"/>
    </location>
    <ligand>
        <name>S-adenosyl-L-methionine</name>
        <dbReference type="ChEBI" id="CHEBI:59789"/>
    </ligand>
</feature>
<dbReference type="InterPro" id="IPR034405">
    <property type="entry name" value="F420"/>
</dbReference>
<dbReference type="HAMAP" id="MF_00993">
    <property type="entry name" value="MqnE"/>
    <property type="match status" value="1"/>
</dbReference>
<dbReference type="Gene3D" id="3.20.20.70">
    <property type="entry name" value="Aldolase class I"/>
    <property type="match status" value="1"/>
</dbReference>
<dbReference type="NCBIfam" id="TIGR00423">
    <property type="entry name" value="CofH family radical SAM protein"/>
    <property type="match status" value="1"/>
</dbReference>
<name>A0A212KXN0_9BACT</name>
<proteinExistence type="inferred from homology"/>
<evidence type="ECO:0000256" key="1">
    <source>
        <dbReference type="ARBA" id="ARBA00022485"/>
    </source>
</evidence>
<dbReference type="InterPro" id="IPR007197">
    <property type="entry name" value="rSAM"/>
</dbReference>